<evidence type="ECO:0000259" key="2">
    <source>
        <dbReference type="PROSITE" id="PS50234"/>
    </source>
</evidence>
<dbReference type="SMART" id="SM00327">
    <property type="entry name" value="VWA"/>
    <property type="match status" value="1"/>
</dbReference>
<reference evidence="3" key="1">
    <citation type="submission" date="2019-06" db="EMBL/GenBank/DDBJ databases">
        <authorList>
            <person name="Murdoch R.W."/>
            <person name="Fathepure B."/>
        </authorList>
    </citation>
    <scope>NUCLEOTIDE SEQUENCE</scope>
</reference>
<proteinExistence type="predicted"/>
<dbReference type="PROSITE" id="PS50234">
    <property type="entry name" value="VWFA"/>
    <property type="match status" value="1"/>
</dbReference>
<feature type="region of interest" description="Disordered" evidence="1">
    <location>
        <begin position="174"/>
        <end position="235"/>
    </location>
</feature>
<protein>
    <recommendedName>
        <fullName evidence="2">VWFA domain-containing protein</fullName>
    </recommendedName>
</protein>
<evidence type="ECO:0000313" key="3">
    <source>
        <dbReference type="EMBL" id="QEA07479.1"/>
    </source>
</evidence>
<dbReference type="CDD" id="cd01454">
    <property type="entry name" value="vWA_norD_type"/>
    <property type="match status" value="1"/>
</dbReference>
<dbReference type="PANTHER" id="PTHR41248">
    <property type="entry name" value="NORD PROTEIN"/>
    <property type="match status" value="1"/>
</dbReference>
<dbReference type="Gene3D" id="3.40.50.410">
    <property type="entry name" value="von Willebrand factor, type A domain"/>
    <property type="match status" value="1"/>
</dbReference>
<gene>
    <name evidence="3" type="ORF">KBTEX_03830</name>
</gene>
<dbReference type="InterPro" id="IPR036465">
    <property type="entry name" value="vWFA_dom_sf"/>
</dbReference>
<evidence type="ECO:0000256" key="1">
    <source>
        <dbReference type="SAM" id="MobiDB-lite"/>
    </source>
</evidence>
<dbReference type="SUPFAM" id="SSF53300">
    <property type="entry name" value="vWA-like"/>
    <property type="match status" value="1"/>
</dbReference>
<dbReference type="EMBL" id="MN079258">
    <property type="protein sequence ID" value="QEA07479.1"/>
    <property type="molecule type" value="Genomic_DNA"/>
</dbReference>
<dbReference type="InterPro" id="IPR002035">
    <property type="entry name" value="VWF_A"/>
</dbReference>
<dbReference type="Pfam" id="PF00092">
    <property type="entry name" value="VWA"/>
    <property type="match status" value="1"/>
</dbReference>
<name>A0A5B8REM6_9ZZZZ</name>
<dbReference type="AlphaFoldDB" id="A0A5B8REM6"/>
<dbReference type="PANTHER" id="PTHR41248:SF1">
    <property type="entry name" value="NORD PROTEIN"/>
    <property type="match status" value="1"/>
</dbReference>
<accession>A0A5B8REM6</accession>
<sequence length="611" mass="68097">MEEVVGLGWHRVITRLARRDHPEAAVALADEQARLGLVLRALGGDAGLRVTAATPRAVRARRRWLERVAGTGHRHPLAWRDGERVCVPERIACFPDAGRNRDLYLWLIALASRSDPHGGDWFTGNQAAVRRTLAALPGLTPVYRRLVAATLAARRDPDRLGRAEGHREAAIRAALEEPGSRTALPSARGQPEPVPVWLYPAPEAGSAPTPAERDDDATETTAGTPPRGRGRKAAEYVEDTDGRSGLIVFRLESLFSWSEYVPVDRTVDDSEDEDAPRVAEDLDRLSLSRTGTAPASRLRLDLDLPTAGDDDTPLGEGRLLPEWDWRRGELRPRHCRVVPLLPRDAAPMAVPAHLAAPAARLRRRFEALRPERYWQRRQASGRALDLPACIEHRTARRRGRADTAPRLWADPREQQRDLACLVLADLSLSTEAWVDDDDQVIEVVRDSLHLLGEALDAGGDRFAMYGFSSRRRSHVRFSLLKNFAEPWGETAHGRIHALRPGYYTRMGAAVRQATEILAEQPASQRLLLLLTDGKPNDLDVYEGRYGLEDTRHALLEARRAGITPFCVTIDQEAADYLPYLFGQRHHALLRQAQALPELLPRLYLLLTEATA</sequence>
<organism evidence="3">
    <name type="scientific">uncultured organism</name>
    <dbReference type="NCBI Taxonomy" id="155900"/>
    <lineage>
        <taxon>unclassified sequences</taxon>
        <taxon>environmental samples</taxon>
    </lineage>
</organism>
<dbReference type="InterPro" id="IPR051928">
    <property type="entry name" value="NorD/CobT"/>
</dbReference>
<feature type="domain" description="VWFA" evidence="2">
    <location>
        <begin position="417"/>
        <end position="602"/>
    </location>
</feature>